<dbReference type="AlphaFoldDB" id="A0AAV7WNI4"/>
<accession>A0AAV7WNI4</accession>
<evidence type="ECO:0000313" key="3">
    <source>
        <dbReference type="Proteomes" id="UP001066276"/>
    </source>
</evidence>
<keyword evidence="3" id="KW-1185">Reference proteome</keyword>
<name>A0AAV7WNI4_PLEWA</name>
<sequence length="269" mass="30456">MATNIWVPWTTDPAEVTYYSEQGKLQSRANLSAEEVPSIECSARVQCCKYTKCLKNSIDGLEAIFYRRNQRPVEEQPECGSIDPECSDLQNMLADLKIMVDKMTIIKSLCEESGQLKDPDQSCVVPSGASMDNSICKSEEATGSAEQFITAAAGALSVDSGVFDSDDKNSELSNKDIYLLMVKVPDSSWKHLMRMLDINDIDIERIQRENPTDLRDQKYKMMRLWLEKGKHNKKTSLWQPQLCPGKPMLRQYKIIRGETWSPTVQSALK</sequence>
<dbReference type="SUPFAM" id="SSF47986">
    <property type="entry name" value="DEATH domain"/>
    <property type="match status" value="1"/>
</dbReference>
<comment type="caution">
    <text evidence="2">The sequence shown here is derived from an EMBL/GenBank/DDBJ whole genome shotgun (WGS) entry which is preliminary data.</text>
</comment>
<proteinExistence type="predicted"/>
<reference evidence="2" key="1">
    <citation type="journal article" date="2022" name="bioRxiv">
        <title>Sequencing and chromosome-scale assembly of the giantPleurodeles waltlgenome.</title>
        <authorList>
            <person name="Brown T."/>
            <person name="Elewa A."/>
            <person name="Iarovenko S."/>
            <person name="Subramanian E."/>
            <person name="Araus A.J."/>
            <person name="Petzold A."/>
            <person name="Susuki M."/>
            <person name="Suzuki K.-i.T."/>
            <person name="Hayashi T."/>
            <person name="Toyoda A."/>
            <person name="Oliveira C."/>
            <person name="Osipova E."/>
            <person name="Leigh N.D."/>
            <person name="Simon A."/>
            <person name="Yun M.H."/>
        </authorList>
    </citation>
    <scope>NUCLEOTIDE SEQUENCE</scope>
    <source>
        <strain evidence="2">20211129_DDA</strain>
        <tissue evidence="2">Liver</tissue>
    </source>
</reference>
<dbReference type="InterPro" id="IPR011029">
    <property type="entry name" value="DEATH-like_dom_sf"/>
</dbReference>
<dbReference type="PROSITE" id="PS50017">
    <property type="entry name" value="DEATH_DOMAIN"/>
    <property type="match status" value="1"/>
</dbReference>
<dbReference type="InterPro" id="IPR000488">
    <property type="entry name" value="Death_dom"/>
</dbReference>
<dbReference type="Pfam" id="PF00531">
    <property type="entry name" value="Death"/>
    <property type="match status" value="1"/>
</dbReference>
<dbReference type="Proteomes" id="UP001066276">
    <property type="component" value="Chromosome 1_1"/>
</dbReference>
<dbReference type="Gene3D" id="1.10.533.10">
    <property type="entry name" value="Death Domain, Fas"/>
    <property type="match status" value="1"/>
</dbReference>
<feature type="domain" description="Death" evidence="1">
    <location>
        <begin position="174"/>
        <end position="232"/>
    </location>
</feature>
<protein>
    <recommendedName>
        <fullName evidence="1">Death domain-containing protein</fullName>
    </recommendedName>
</protein>
<evidence type="ECO:0000259" key="1">
    <source>
        <dbReference type="PROSITE" id="PS50017"/>
    </source>
</evidence>
<gene>
    <name evidence="2" type="ORF">NDU88_001841</name>
</gene>
<dbReference type="GO" id="GO:0007165">
    <property type="term" value="P:signal transduction"/>
    <property type="evidence" value="ECO:0007669"/>
    <property type="project" value="InterPro"/>
</dbReference>
<organism evidence="2 3">
    <name type="scientific">Pleurodeles waltl</name>
    <name type="common">Iberian ribbed newt</name>
    <dbReference type="NCBI Taxonomy" id="8319"/>
    <lineage>
        <taxon>Eukaryota</taxon>
        <taxon>Metazoa</taxon>
        <taxon>Chordata</taxon>
        <taxon>Craniata</taxon>
        <taxon>Vertebrata</taxon>
        <taxon>Euteleostomi</taxon>
        <taxon>Amphibia</taxon>
        <taxon>Batrachia</taxon>
        <taxon>Caudata</taxon>
        <taxon>Salamandroidea</taxon>
        <taxon>Salamandridae</taxon>
        <taxon>Pleurodelinae</taxon>
        <taxon>Pleurodeles</taxon>
    </lineage>
</organism>
<dbReference type="EMBL" id="JANPWB010000001">
    <property type="protein sequence ID" value="KAJ1214216.1"/>
    <property type="molecule type" value="Genomic_DNA"/>
</dbReference>
<evidence type="ECO:0000313" key="2">
    <source>
        <dbReference type="EMBL" id="KAJ1214216.1"/>
    </source>
</evidence>